<dbReference type="EMBL" id="ACGP01000097">
    <property type="protein sequence ID" value="EEI25210.1"/>
    <property type="molecule type" value="Genomic_DNA"/>
</dbReference>
<reference evidence="1 2" key="1">
    <citation type="submission" date="2009-01" db="EMBL/GenBank/DDBJ databases">
        <authorList>
            <person name="Qin X."/>
            <person name="Bachman B."/>
            <person name="Battles P."/>
            <person name="Bell A."/>
            <person name="Bess C."/>
            <person name="Bickham C."/>
            <person name="Chaboub L."/>
            <person name="Chen D."/>
            <person name="Coyle M."/>
            <person name="Deiros D.R."/>
            <person name="Dinh H."/>
            <person name="Forbes L."/>
            <person name="Fowler G."/>
            <person name="Francisco L."/>
            <person name="Fu Q."/>
            <person name="Gubbala S."/>
            <person name="Hale W."/>
            <person name="Han Y."/>
            <person name="Hemphill L."/>
            <person name="Highlander S.K."/>
            <person name="Hirani K."/>
            <person name="Hogues M."/>
            <person name="Jackson L."/>
            <person name="Jakkamsetti A."/>
            <person name="Javaid M."/>
            <person name="Jiang H."/>
            <person name="Korchina V."/>
            <person name="Kovar C."/>
            <person name="Lara F."/>
            <person name="Lee S."/>
            <person name="Mata R."/>
            <person name="Mathew T."/>
            <person name="Moen C."/>
            <person name="Morales K."/>
            <person name="Munidasa M."/>
            <person name="Nazareth L."/>
            <person name="Ngo R."/>
            <person name="Nguyen L."/>
            <person name="Okwuonu G."/>
            <person name="Ongeri F."/>
            <person name="Patil S."/>
            <person name="Petrosino J."/>
            <person name="Pham C."/>
            <person name="Pham P."/>
            <person name="Pu L.-L."/>
            <person name="Puazo M."/>
            <person name="Raj R."/>
            <person name="Reid J."/>
            <person name="Rouhana J."/>
            <person name="Saada N."/>
            <person name="Shang Y."/>
            <person name="Simmons D."/>
            <person name="Thornton R."/>
            <person name="Warren J."/>
            <person name="Weissenberger G."/>
            <person name="Zhang J."/>
            <person name="Zhang L."/>
            <person name="Zhou C."/>
            <person name="Zhu D."/>
            <person name="Muzny D."/>
            <person name="Worley K."/>
            <person name="Gibbs R."/>
        </authorList>
    </citation>
    <scope>NUCLEOTIDE SEQUENCE [LARGE SCALE GENOMIC DNA]</scope>
    <source>
        <strain evidence="2">ATCC 8290 / DSM 20176 / CCUG 30140 / JCM 1155 / KCTC 3500 / NBRC 15886 / NCIMB 8040 / NRRL B-1843 / 9</strain>
    </source>
</reference>
<comment type="caution">
    <text evidence="1">The sequence shown here is derived from an EMBL/GenBank/DDBJ whole genome shotgun (WGS) entry which is preliminary data.</text>
</comment>
<organism evidence="1 2">
    <name type="scientific">Lentilactobacillus hilgardii (strain ATCC 8290 / DSM 20176 / CCUG 30140 / JCM 1155 / KCTC 3500 / NBRC 15886 / NCIMB 8040 / NRRL B-1843 / 9)</name>
    <dbReference type="NCBI Taxonomy" id="1423757"/>
    <lineage>
        <taxon>Bacteria</taxon>
        <taxon>Bacillati</taxon>
        <taxon>Bacillota</taxon>
        <taxon>Bacilli</taxon>
        <taxon>Lactobacillales</taxon>
        <taxon>Lactobacillaceae</taxon>
        <taxon>Lentilactobacillus</taxon>
    </lineage>
</organism>
<dbReference type="HOGENOM" id="CLU_3201210_0_0_9"/>
<evidence type="ECO:0000313" key="2">
    <source>
        <dbReference type="Proteomes" id="UP000003752"/>
    </source>
</evidence>
<sequence>MIKKRVFREAPTQPQESKKAEAIRIALAFCFGGVGSFNNLNIIIC</sequence>
<proteinExistence type="predicted"/>
<dbReference type="AlphaFoldDB" id="C0XHD8"/>
<gene>
    <name evidence="1" type="ORF">HMPREF0519_0578</name>
</gene>
<protein>
    <submittedName>
        <fullName evidence="1">Uncharacterized protein</fullName>
    </submittedName>
</protein>
<dbReference type="Proteomes" id="UP000003752">
    <property type="component" value="Unassembled WGS sequence"/>
</dbReference>
<evidence type="ECO:0000313" key="1">
    <source>
        <dbReference type="EMBL" id="EEI25210.1"/>
    </source>
</evidence>
<name>C0XHD8_LENH9</name>
<accession>C0XHD8</accession>
<keyword evidence="2" id="KW-1185">Reference proteome</keyword>